<sequence>MKTQNLTFPNAKGQQLAAKMYLPLDENPRYFALFAHCFTCSKNFKAVSTISDTLSQLGVAVLSFDFTGLGNSEGDFSTSGFSSNVSDLVYASRFLEEHYEAPKLMIGHSLGGAAVVFAAAQLDTVEALVTIGAPSSPEHVKHLFSEELDEIEEKGKAKVTIGGRPFELSQEFVDDLESQNLQEVLHTMRKALLILHSPQDLIVEIANAAELYQAAHHPKSFVSLNGADHLLSDPEESSYAAEVISAWSKKYLPTFRSENDVKGHQVKVRLAGDNYTTEVLTPFHHLIADEPESVGGKNLGPTPYDLLMASLGTCTAMTLKMYSERKGWNWEEVVVYLNHEKVHQEDSAGVGKNKGGKISKFTRWIEIRAKDLTQEMREKALEIADKCPVHKTLHEPIEVETQLKETESKS</sequence>
<gene>
    <name evidence="2" type="ORF">Aconfl_29720</name>
</gene>
<dbReference type="SUPFAM" id="SSF82784">
    <property type="entry name" value="OsmC-like"/>
    <property type="match status" value="1"/>
</dbReference>
<keyword evidence="3" id="KW-1185">Reference proteome</keyword>
<dbReference type="PANTHER" id="PTHR39624">
    <property type="entry name" value="PROTEIN INVOLVED IN RIMO-MEDIATED BETA-METHYLTHIOLATION OF RIBOSOMAL PROTEIN S12 YCAO"/>
    <property type="match status" value="1"/>
</dbReference>
<proteinExistence type="predicted"/>
<evidence type="ECO:0000313" key="3">
    <source>
        <dbReference type="Proteomes" id="UP001338309"/>
    </source>
</evidence>
<dbReference type="EMBL" id="BTPD01000009">
    <property type="protein sequence ID" value="GMQ30329.1"/>
    <property type="molecule type" value="Genomic_DNA"/>
</dbReference>
<dbReference type="GO" id="GO:0016787">
    <property type="term" value="F:hydrolase activity"/>
    <property type="evidence" value="ECO:0007669"/>
    <property type="project" value="UniProtKB-KW"/>
</dbReference>
<organism evidence="2 3">
    <name type="scientific">Algoriphagus confluentis</name>
    <dbReference type="NCBI Taxonomy" id="1697556"/>
    <lineage>
        <taxon>Bacteria</taxon>
        <taxon>Pseudomonadati</taxon>
        <taxon>Bacteroidota</taxon>
        <taxon>Cytophagia</taxon>
        <taxon>Cytophagales</taxon>
        <taxon>Cyclobacteriaceae</taxon>
        <taxon>Algoriphagus</taxon>
    </lineage>
</organism>
<accession>A0ABQ6PQT0</accession>
<name>A0ABQ6PQT0_9BACT</name>
<dbReference type="PANTHER" id="PTHR39624:SF2">
    <property type="entry name" value="OSMC-LIKE PROTEIN"/>
    <property type="match status" value="1"/>
</dbReference>
<feature type="domain" description="Serine aminopeptidase S33" evidence="1">
    <location>
        <begin position="47"/>
        <end position="133"/>
    </location>
</feature>
<dbReference type="Pfam" id="PF02566">
    <property type="entry name" value="OsmC"/>
    <property type="match status" value="1"/>
</dbReference>
<dbReference type="InterPro" id="IPR029058">
    <property type="entry name" value="AB_hydrolase_fold"/>
</dbReference>
<dbReference type="InterPro" id="IPR036102">
    <property type="entry name" value="OsmC/Ohrsf"/>
</dbReference>
<evidence type="ECO:0000313" key="2">
    <source>
        <dbReference type="EMBL" id="GMQ30329.1"/>
    </source>
</evidence>
<evidence type="ECO:0000259" key="1">
    <source>
        <dbReference type="Pfam" id="PF12146"/>
    </source>
</evidence>
<dbReference type="Gene3D" id="3.30.300.20">
    <property type="match status" value="1"/>
</dbReference>
<protein>
    <submittedName>
        <fullName evidence="2">Bifunctional alpha/beta hydrolase/OsmC family protein</fullName>
    </submittedName>
</protein>
<dbReference type="Gene3D" id="3.40.50.1820">
    <property type="entry name" value="alpha/beta hydrolase"/>
    <property type="match status" value="1"/>
</dbReference>
<dbReference type="InterPro" id="IPR022742">
    <property type="entry name" value="Hydrolase_4"/>
</dbReference>
<dbReference type="InterPro" id="IPR003718">
    <property type="entry name" value="OsmC/Ohr_fam"/>
</dbReference>
<dbReference type="InterPro" id="IPR015946">
    <property type="entry name" value="KH_dom-like_a/b"/>
</dbReference>
<reference evidence="2 3" key="1">
    <citation type="submission" date="2023-08" db="EMBL/GenBank/DDBJ databases">
        <title>Draft genome sequence of Algoriphagus confluentis.</title>
        <authorList>
            <person name="Takatani N."/>
            <person name="Hosokawa M."/>
            <person name="Sawabe T."/>
        </authorList>
    </citation>
    <scope>NUCLEOTIDE SEQUENCE [LARGE SCALE GENOMIC DNA]</scope>
    <source>
        <strain evidence="2 3">NBRC 111222</strain>
    </source>
</reference>
<dbReference type="SUPFAM" id="SSF53474">
    <property type="entry name" value="alpha/beta-Hydrolases"/>
    <property type="match status" value="1"/>
</dbReference>
<keyword evidence="2" id="KW-0378">Hydrolase</keyword>
<dbReference type="Pfam" id="PF12146">
    <property type="entry name" value="Hydrolase_4"/>
    <property type="match status" value="1"/>
</dbReference>
<comment type="caution">
    <text evidence="2">The sequence shown here is derived from an EMBL/GenBank/DDBJ whole genome shotgun (WGS) entry which is preliminary data.</text>
</comment>
<dbReference type="Proteomes" id="UP001338309">
    <property type="component" value="Unassembled WGS sequence"/>
</dbReference>
<dbReference type="RefSeq" id="WP_338225038.1">
    <property type="nucleotide sequence ID" value="NZ_BTPD01000009.1"/>
</dbReference>